<reference evidence="5 6" key="1">
    <citation type="journal article" date="2019" name="Int. J. Syst. Evol. Microbiol.">
        <title>The Global Catalogue of Microorganisms (GCM) 10K type strain sequencing project: providing services to taxonomists for standard genome sequencing and annotation.</title>
        <authorList>
            <consortium name="The Broad Institute Genomics Platform"/>
            <consortium name="The Broad Institute Genome Sequencing Center for Infectious Disease"/>
            <person name="Wu L."/>
            <person name="Ma J."/>
        </authorList>
    </citation>
    <scope>NUCLEOTIDE SEQUENCE [LARGE SCALE GENOMIC DNA]</scope>
    <source>
        <strain evidence="5 6">JCM 15974</strain>
    </source>
</reference>
<dbReference type="SMART" id="SM00342">
    <property type="entry name" value="HTH_ARAC"/>
    <property type="match status" value="1"/>
</dbReference>
<dbReference type="Pfam" id="PF12833">
    <property type="entry name" value="HTH_18"/>
    <property type="match status" value="1"/>
</dbReference>
<comment type="caution">
    <text evidence="5">The sequence shown here is derived from an EMBL/GenBank/DDBJ whole genome shotgun (WGS) entry which is preliminary data.</text>
</comment>
<keyword evidence="3" id="KW-0804">Transcription</keyword>
<dbReference type="SUPFAM" id="SSF46689">
    <property type="entry name" value="Homeodomain-like"/>
    <property type="match status" value="1"/>
</dbReference>
<dbReference type="PANTHER" id="PTHR43280">
    <property type="entry name" value="ARAC-FAMILY TRANSCRIPTIONAL REGULATOR"/>
    <property type="match status" value="1"/>
</dbReference>
<keyword evidence="2" id="KW-0238">DNA-binding</keyword>
<gene>
    <name evidence="5" type="ORF">GCM10009430_34100</name>
</gene>
<dbReference type="InterPro" id="IPR003313">
    <property type="entry name" value="AraC-bd"/>
</dbReference>
<organism evidence="5 6">
    <name type="scientific">Aquimarina litoralis</name>
    <dbReference type="NCBI Taxonomy" id="584605"/>
    <lineage>
        <taxon>Bacteria</taxon>
        <taxon>Pseudomonadati</taxon>
        <taxon>Bacteroidota</taxon>
        <taxon>Flavobacteriia</taxon>
        <taxon>Flavobacteriales</taxon>
        <taxon>Flavobacteriaceae</taxon>
        <taxon>Aquimarina</taxon>
    </lineage>
</organism>
<dbReference type="InterPro" id="IPR018060">
    <property type="entry name" value="HTH_AraC"/>
</dbReference>
<dbReference type="Pfam" id="PF02311">
    <property type="entry name" value="AraC_binding"/>
    <property type="match status" value="1"/>
</dbReference>
<keyword evidence="1" id="KW-0805">Transcription regulation</keyword>
<evidence type="ECO:0000259" key="4">
    <source>
        <dbReference type="PROSITE" id="PS01124"/>
    </source>
</evidence>
<accession>A0ABN1J2F7</accession>
<dbReference type="Proteomes" id="UP001501758">
    <property type="component" value="Unassembled WGS sequence"/>
</dbReference>
<dbReference type="SUPFAM" id="SSF51215">
    <property type="entry name" value="Regulatory protein AraC"/>
    <property type="match status" value="1"/>
</dbReference>
<dbReference type="InterPro" id="IPR009057">
    <property type="entry name" value="Homeodomain-like_sf"/>
</dbReference>
<dbReference type="EMBL" id="BAAAGE010000003">
    <property type="protein sequence ID" value="GAA0726741.1"/>
    <property type="molecule type" value="Genomic_DNA"/>
</dbReference>
<protein>
    <submittedName>
        <fullName evidence="5">Helix-turn-helix transcriptional regulator</fullName>
    </submittedName>
</protein>
<name>A0ABN1J2F7_9FLAO</name>
<evidence type="ECO:0000256" key="1">
    <source>
        <dbReference type="ARBA" id="ARBA00023015"/>
    </source>
</evidence>
<sequence>MTFDIKRMEEIYDLKNGLVDSPHRHDFYIILLVFKAKGTHIIDFNEFLLENHQVFFLSPGQVHQMIELEKSFGWVITFSRQFLVKNNIDYRFIEDINLFQDYGYTPPLSLNKIQFNQLNQYTQEIFETFNSDSKFRLAAIGAWIKLFLIYSNNICSTHPKDPQQLQTGSLILTSYRDLVEQQFAKWHKVQQYAEALHVTPDHLNRTIKSLIGKTAKEYLQSRIIIEAKRLLTFSENSTKEIGYGLGFTEPANFSNFFKKCTGHSPTTFKKNR</sequence>
<evidence type="ECO:0000313" key="5">
    <source>
        <dbReference type="EMBL" id="GAA0726741.1"/>
    </source>
</evidence>
<evidence type="ECO:0000256" key="3">
    <source>
        <dbReference type="ARBA" id="ARBA00023163"/>
    </source>
</evidence>
<evidence type="ECO:0000313" key="6">
    <source>
        <dbReference type="Proteomes" id="UP001501758"/>
    </source>
</evidence>
<dbReference type="PROSITE" id="PS01124">
    <property type="entry name" value="HTH_ARAC_FAMILY_2"/>
    <property type="match status" value="1"/>
</dbReference>
<proteinExistence type="predicted"/>
<feature type="domain" description="HTH araC/xylS-type" evidence="4">
    <location>
        <begin position="173"/>
        <end position="271"/>
    </location>
</feature>
<keyword evidence="6" id="KW-1185">Reference proteome</keyword>
<evidence type="ECO:0000256" key="2">
    <source>
        <dbReference type="ARBA" id="ARBA00023125"/>
    </source>
</evidence>
<dbReference type="PANTHER" id="PTHR43280:SF32">
    <property type="entry name" value="TRANSCRIPTIONAL REGULATORY PROTEIN"/>
    <property type="match status" value="1"/>
</dbReference>
<dbReference type="InterPro" id="IPR037923">
    <property type="entry name" value="HTH-like"/>
</dbReference>
<dbReference type="Gene3D" id="1.10.10.60">
    <property type="entry name" value="Homeodomain-like"/>
    <property type="match status" value="1"/>
</dbReference>